<dbReference type="GO" id="GO:0009055">
    <property type="term" value="F:electron transfer activity"/>
    <property type="evidence" value="ECO:0007669"/>
    <property type="project" value="InterPro"/>
</dbReference>
<feature type="binding site" evidence="8">
    <location>
        <position position="376"/>
    </location>
    <ligand>
        <name>[4Fe-4S] cluster</name>
        <dbReference type="ChEBI" id="CHEBI:49883"/>
        <label>1</label>
    </ligand>
</feature>
<dbReference type="Gene3D" id="3.30.70.20">
    <property type="match status" value="1"/>
</dbReference>
<comment type="similarity">
    <text evidence="8">Belongs to the 4Fe4S bacterial-type ferredoxin family. RnfC subfamily.</text>
</comment>
<dbReference type="PROSITE" id="PS51379">
    <property type="entry name" value="4FE4S_FER_2"/>
    <property type="match status" value="1"/>
</dbReference>
<dbReference type="Proteomes" id="UP000228886">
    <property type="component" value="Unassembled WGS sequence"/>
</dbReference>
<keyword evidence="8" id="KW-1278">Translocase</keyword>
<dbReference type="InterPro" id="IPR017900">
    <property type="entry name" value="4Fe4S_Fe_S_CS"/>
</dbReference>
<dbReference type="GO" id="GO:0022900">
    <property type="term" value="P:electron transport chain"/>
    <property type="evidence" value="ECO:0007669"/>
    <property type="project" value="UniProtKB-UniRule"/>
</dbReference>
<keyword evidence="8" id="KW-0472">Membrane</keyword>
<keyword evidence="6 8" id="KW-0408">Iron</keyword>
<keyword evidence="8" id="KW-1003">Cell membrane</keyword>
<comment type="subunit">
    <text evidence="8">The complex is composed of six subunits: RnfA, RnfB, RnfC, RnfD, RnfE and RnfG.</text>
</comment>
<dbReference type="PANTHER" id="PTHR43034:SF2">
    <property type="entry name" value="ION-TRANSLOCATING OXIDOREDUCTASE COMPLEX SUBUNIT C"/>
    <property type="match status" value="1"/>
</dbReference>
<dbReference type="Pfam" id="PF01512">
    <property type="entry name" value="Complex1_51K"/>
    <property type="match status" value="1"/>
</dbReference>
<dbReference type="InterPro" id="IPR026902">
    <property type="entry name" value="RnfC_N"/>
</dbReference>
<dbReference type="GO" id="GO:0051539">
    <property type="term" value="F:4 iron, 4 sulfur cluster binding"/>
    <property type="evidence" value="ECO:0007669"/>
    <property type="project" value="UniProtKB-KW"/>
</dbReference>
<feature type="binding site" evidence="8">
    <location>
        <position position="382"/>
    </location>
    <ligand>
        <name>[4Fe-4S] cluster</name>
        <dbReference type="ChEBI" id="CHEBI:49883"/>
        <label>1</label>
    </ligand>
</feature>
<evidence type="ECO:0000256" key="5">
    <source>
        <dbReference type="ARBA" id="ARBA00022982"/>
    </source>
</evidence>
<dbReference type="InterPro" id="IPR037225">
    <property type="entry name" value="Nuo51_FMN-bd_sf"/>
</dbReference>
<evidence type="ECO:0000259" key="9">
    <source>
        <dbReference type="PROSITE" id="PS51379"/>
    </source>
</evidence>
<protein>
    <recommendedName>
        <fullName evidence="8">Ion-translocating oxidoreductase complex subunit C</fullName>
        <ecNumber evidence="8">7.-.-.-</ecNumber>
    </recommendedName>
    <alternativeName>
        <fullName evidence="8">Rnf electron transport complex subunit C</fullName>
    </alternativeName>
</protein>
<dbReference type="AlphaFoldDB" id="A0A2M7E925"/>
<evidence type="ECO:0000256" key="6">
    <source>
        <dbReference type="ARBA" id="ARBA00023004"/>
    </source>
</evidence>
<dbReference type="PROSITE" id="PS00198">
    <property type="entry name" value="4FE4S_FER_1"/>
    <property type="match status" value="2"/>
</dbReference>
<dbReference type="NCBIfam" id="NF003454">
    <property type="entry name" value="PRK05035.1"/>
    <property type="match status" value="1"/>
</dbReference>
<dbReference type="Pfam" id="PF10531">
    <property type="entry name" value="SLBB"/>
    <property type="match status" value="1"/>
</dbReference>
<dbReference type="SUPFAM" id="SSF46548">
    <property type="entry name" value="alpha-helical ferredoxin"/>
    <property type="match status" value="1"/>
</dbReference>
<evidence type="ECO:0000313" key="10">
    <source>
        <dbReference type="EMBL" id="PIV64214.1"/>
    </source>
</evidence>
<dbReference type="EC" id="7.-.-.-" evidence="8"/>
<reference evidence="11" key="1">
    <citation type="submission" date="2017-09" db="EMBL/GenBank/DDBJ databases">
        <title>Depth-based differentiation of microbial function through sediment-hosted aquifers and enrichment of novel symbionts in the deep terrestrial subsurface.</title>
        <authorList>
            <person name="Probst A.J."/>
            <person name="Ladd B."/>
            <person name="Jarett J.K."/>
            <person name="Geller-Mcgrath D.E."/>
            <person name="Sieber C.M.K."/>
            <person name="Emerson J.B."/>
            <person name="Anantharaman K."/>
            <person name="Thomas B.C."/>
            <person name="Malmstrom R."/>
            <person name="Stieglmeier M."/>
            <person name="Klingl A."/>
            <person name="Woyke T."/>
            <person name="Ryan C.M."/>
            <person name="Banfield J.F."/>
        </authorList>
    </citation>
    <scope>NUCLEOTIDE SEQUENCE [LARGE SCALE GENOMIC DNA]</scope>
</reference>
<feature type="binding site" evidence="8">
    <location>
        <position position="379"/>
    </location>
    <ligand>
        <name>[4Fe-4S] cluster</name>
        <dbReference type="ChEBI" id="CHEBI:49883"/>
        <label>1</label>
    </ligand>
</feature>
<organism evidence="10 11">
    <name type="scientific">bacterium (Candidatus Ratteibacteria) CG01_land_8_20_14_3_00_40_19</name>
    <dbReference type="NCBI Taxonomy" id="2014290"/>
    <lineage>
        <taxon>Bacteria</taxon>
        <taxon>Candidatus Ratteibacteria</taxon>
    </lineage>
</organism>
<keyword evidence="3 8" id="KW-0479">Metal-binding</keyword>
<name>A0A2M7E925_9BACT</name>
<keyword evidence="2 8" id="KW-0004">4Fe-4S</keyword>
<dbReference type="InterPro" id="IPR011538">
    <property type="entry name" value="Nuo51_FMN-bd"/>
</dbReference>
<feature type="binding site" evidence="8">
    <location>
        <position position="421"/>
    </location>
    <ligand>
        <name>[4Fe-4S] cluster</name>
        <dbReference type="ChEBI" id="CHEBI:49883"/>
        <label>2</label>
    </ligand>
</feature>
<keyword evidence="1 8" id="KW-0813">Transport</keyword>
<dbReference type="Gene3D" id="3.10.20.600">
    <property type="match status" value="1"/>
</dbReference>
<dbReference type="HAMAP" id="MF_00461">
    <property type="entry name" value="RsxC_RnfC"/>
    <property type="match status" value="1"/>
</dbReference>
<dbReference type="Pfam" id="PF13375">
    <property type="entry name" value="RnfC_N"/>
    <property type="match status" value="1"/>
</dbReference>
<evidence type="ECO:0000256" key="4">
    <source>
        <dbReference type="ARBA" id="ARBA00022737"/>
    </source>
</evidence>
<dbReference type="SUPFAM" id="SSF142019">
    <property type="entry name" value="Nqo1 FMN-binding domain-like"/>
    <property type="match status" value="1"/>
</dbReference>
<dbReference type="InterPro" id="IPR010208">
    <property type="entry name" value="Ion_transpt_RnfC/RsxC"/>
</dbReference>
<feature type="domain" description="4Fe-4S ferredoxin-type" evidence="9">
    <location>
        <begin position="366"/>
        <end position="396"/>
    </location>
</feature>
<feature type="binding site" evidence="8">
    <location>
        <position position="425"/>
    </location>
    <ligand>
        <name>[4Fe-4S] cluster</name>
        <dbReference type="ChEBI" id="CHEBI:49883"/>
        <label>1</label>
    </ligand>
</feature>
<dbReference type="PANTHER" id="PTHR43034">
    <property type="entry name" value="ION-TRANSLOCATING OXIDOREDUCTASE COMPLEX SUBUNIT C"/>
    <property type="match status" value="1"/>
</dbReference>
<keyword evidence="7 8" id="KW-0411">Iron-sulfur</keyword>
<dbReference type="Pfam" id="PF12838">
    <property type="entry name" value="Fer4_7"/>
    <property type="match status" value="1"/>
</dbReference>
<evidence type="ECO:0000256" key="1">
    <source>
        <dbReference type="ARBA" id="ARBA00022448"/>
    </source>
</evidence>
<feature type="binding site" evidence="8">
    <location>
        <position position="386"/>
    </location>
    <ligand>
        <name>[4Fe-4S] cluster</name>
        <dbReference type="ChEBI" id="CHEBI:49883"/>
        <label>2</label>
    </ligand>
</feature>
<dbReference type="GO" id="GO:0046872">
    <property type="term" value="F:metal ion binding"/>
    <property type="evidence" value="ECO:0007669"/>
    <property type="project" value="UniProtKB-KW"/>
</dbReference>
<evidence type="ECO:0000256" key="7">
    <source>
        <dbReference type="ARBA" id="ARBA00023014"/>
    </source>
</evidence>
<dbReference type="Gene3D" id="3.40.50.11540">
    <property type="entry name" value="NADH-ubiquinone oxidoreductase 51kDa subunit"/>
    <property type="match status" value="1"/>
</dbReference>
<comment type="function">
    <text evidence="8">Part of a membrane-bound complex that couples electron transfer with translocation of ions across the membrane.</text>
</comment>
<feature type="binding site" evidence="8">
    <location>
        <position position="418"/>
    </location>
    <ligand>
        <name>[4Fe-4S] cluster</name>
        <dbReference type="ChEBI" id="CHEBI:49883"/>
        <label>2</label>
    </ligand>
</feature>
<dbReference type="InterPro" id="IPR019554">
    <property type="entry name" value="Soluble_ligand-bd"/>
</dbReference>
<dbReference type="EMBL" id="PETL01000163">
    <property type="protein sequence ID" value="PIV64214.1"/>
    <property type="molecule type" value="Genomic_DNA"/>
</dbReference>
<sequence length="447" mass="49232">MAFQRFRGGIYPRGFKYLSKASPIKNLPLPQKVTIPLLQHTGAINYPLVKIGDLVKKGQKIGDNKKFISAPVHSSISGKVIAIKEFFTPLGKKVPSIIIESDNLDEEFLLDKMDWEKESIESIKGRIRESGVVGLGGAAFPTAVKLSPPGEKKIDTAILNGCECEPYLTADYRLMVEKPEEVLEGFQIILKILGVKKGYIGIEDNKPEAIKQLRVQSDKVVARDKVPKQSLFSIKIVVLPTKYPQGAEKQLIKAITHREVPSGGLPMDVGVVVQNVSTALAIKESVVDGKALMERVVTVSGPVVKKPGNFRVRIGTPISELIVASGGLPSDTERIIIGGPMMGIAQWTTEIPVTKGTCGILLLPKEKFFKEEIEPCIRCGKCIEICPMNLLVAEISRYAENKDWKSVKELNVLDCMECSACAYVCPAKRPIVQYIKWAKEQLKVQNQ</sequence>
<feature type="binding site" evidence="8">
    <location>
        <position position="415"/>
    </location>
    <ligand>
        <name>[4Fe-4S] cluster</name>
        <dbReference type="ChEBI" id="CHEBI:49883"/>
        <label>2</label>
    </ligand>
</feature>
<evidence type="ECO:0000256" key="8">
    <source>
        <dbReference type="HAMAP-Rule" id="MF_00461"/>
    </source>
</evidence>
<accession>A0A2M7E925</accession>
<comment type="subcellular location">
    <subcellularLocation>
        <location evidence="8">Cell membrane</location>
        <topology evidence="8">Peripheral membrane protein</topology>
    </subcellularLocation>
</comment>
<keyword evidence="4 8" id="KW-0677">Repeat</keyword>
<proteinExistence type="inferred from homology"/>
<dbReference type="InterPro" id="IPR017896">
    <property type="entry name" value="4Fe4S_Fe-S-bd"/>
</dbReference>
<comment type="caution">
    <text evidence="10">The sequence shown here is derived from an EMBL/GenBank/DDBJ whole genome shotgun (WGS) entry which is preliminary data.</text>
</comment>
<comment type="cofactor">
    <cofactor evidence="8">
        <name>[4Fe-4S] cluster</name>
        <dbReference type="ChEBI" id="CHEBI:49883"/>
    </cofactor>
    <text evidence="8">Binds 2 [4Fe-4S] clusters per subunit.</text>
</comment>
<keyword evidence="5 8" id="KW-0249">Electron transport</keyword>
<dbReference type="NCBIfam" id="TIGR01945">
    <property type="entry name" value="rnfC"/>
    <property type="match status" value="1"/>
</dbReference>
<evidence type="ECO:0000313" key="11">
    <source>
        <dbReference type="Proteomes" id="UP000228886"/>
    </source>
</evidence>
<evidence type="ECO:0000256" key="3">
    <source>
        <dbReference type="ARBA" id="ARBA00022723"/>
    </source>
</evidence>
<gene>
    <name evidence="8" type="primary">rnfC</name>
    <name evidence="10" type="ORF">COS11_03355</name>
</gene>
<dbReference type="GO" id="GO:0005886">
    <property type="term" value="C:plasma membrane"/>
    <property type="evidence" value="ECO:0007669"/>
    <property type="project" value="UniProtKB-SubCell"/>
</dbReference>
<evidence type="ECO:0000256" key="2">
    <source>
        <dbReference type="ARBA" id="ARBA00022485"/>
    </source>
</evidence>